<accession>A0AAD6Y5S2</accession>
<reference evidence="2" key="1">
    <citation type="submission" date="2023-03" db="EMBL/GenBank/DDBJ databases">
        <title>Massive genome expansion in bonnet fungi (Mycena s.s.) driven by repeated elements and novel gene families across ecological guilds.</title>
        <authorList>
            <consortium name="Lawrence Berkeley National Laboratory"/>
            <person name="Harder C.B."/>
            <person name="Miyauchi S."/>
            <person name="Viragh M."/>
            <person name="Kuo A."/>
            <person name="Thoen E."/>
            <person name="Andreopoulos B."/>
            <person name="Lu D."/>
            <person name="Skrede I."/>
            <person name="Drula E."/>
            <person name="Henrissat B."/>
            <person name="Morin E."/>
            <person name="Kohler A."/>
            <person name="Barry K."/>
            <person name="LaButti K."/>
            <person name="Morin E."/>
            <person name="Salamov A."/>
            <person name="Lipzen A."/>
            <person name="Mereny Z."/>
            <person name="Hegedus B."/>
            <person name="Baldrian P."/>
            <person name="Stursova M."/>
            <person name="Weitz H."/>
            <person name="Taylor A."/>
            <person name="Grigoriev I.V."/>
            <person name="Nagy L.G."/>
            <person name="Martin F."/>
            <person name="Kauserud H."/>
        </authorList>
    </citation>
    <scope>NUCLEOTIDE SEQUENCE</scope>
    <source>
        <strain evidence="2">9144</strain>
    </source>
</reference>
<organism evidence="2 3">
    <name type="scientific">Mycena pura</name>
    <dbReference type="NCBI Taxonomy" id="153505"/>
    <lineage>
        <taxon>Eukaryota</taxon>
        <taxon>Fungi</taxon>
        <taxon>Dikarya</taxon>
        <taxon>Basidiomycota</taxon>
        <taxon>Agaricomycotina</taxon>
        <taxon>Agaricomycetes</taxon>
        <taxon>Agaricomycetidae</taxon>
        <taxon>Agaricales</taxon>
        <taxon>Marasmiineae</taxon>
        <taxon>Mycenaceae</taxon>
        <taxon>Mycena</taxon>
    </lineage>
</organism>
<proteinExistence type="predicted"/>
<evidence type="ECO:0000256" key="1">
    <source>
        <dbReference type="SAM" id="MobiDB-lite"/>
    </source>
</evidence>
<dbReference type="EMBL" id="JARJCW010000061">
    <property type="protein sequence ID" value="KAJ7200776.1"/>
    <property type="molecule type" value="Genomic_DNA"/>
</dbReference>
<sequence length="199" mass="21419">MGLPETEFEGKEQSLCWAMLLAAGGGAGGGQGSTNSVEVTLTSAKSSDRHRPDLGTPSISVAQLGRTGHGMQCLWGDCLRISPSSAECGVVGSGREGSADQSRKRPGRGNLLQIKPRFDPALGGMRLCIAVYSMRSQTIVYYPKCNFSSVDAFDTEIRPPRPRQQKSGRKWSKRGTRKRLGRPANGVRDHAPSERFLGA</sequence>
<feature type="region of interest" description="Disordered" evidence="1">
    <location>
        <begin position="156"/>
        <end position="199"/>
    </location>
</feature>
<name>A0AAD6Y5S2_9AGAR</name>
<dbReference type="Proteomes" id="UP001219525">
    <property type="component" value="Unassembled WGS sequence"/>
</dbReference>
<keyword evidence="3" id="KW-1185">Reference proteome</keyword>
<feature type="compositionally biased region" description="Basic residues" evidence="1">
    <location>
        <begin position="160"/>
        <end position="181"/>
    </location>
</feature>
<comment type="caution">
    <text evidence="2">The sequence shown here is derived from an EMBL/GenBank/DDBJ whole genome shotgun (WGS) entry which is preliminary data.</text>
</comment>
<feature type="region of interest" description="Disordered" evidence="1">
    <location>
        <begin position="90"/>
        <end position="112"/>
    </location>
</feature>
<evidence type="ECO:0000313" key="2">
    <source>
        <dbReference type="EMBL" id="KAJ7200776.1"/>
    </source>
</evidence>
<evidence type="ECO:0000313" key="3">
    <source>
        <dbReference type="Proteomes" id="UP001219525"/>
    </source>
</evidence>
<gene>
    <name evidence="2" type="ORF">GGX14DRAFT_400384</name>
</gene>
<protein>
    <submittedName>
        <fullName evidence="2">Uncharacterized protein</fullName>
    </submittedName>
</protein>
<dbReference type="AlphaFoldDB" id="A0AAD6Y5S2"/>